<keyword evidence="2" id="KW-1185">Reference proteome</keyword>
<evidence type="ECO:0000313" key="1">
    <source>
        <dbReference type="EMBL" id="GEL21843.1"/>
    </source>
</evidence>
<sequence>MTEPGGGPSGLGPMADVQLLAEMLRSDRSDVASYARLLAGALAGALPAGMVEVELRRGLTDRVTGREGRPVAVLVHGQDRDLELREGPRGAVEGEIRQVVRGTVVSRRPVGVDLWLEALAVDLNRIAARDALERLLRPDPG</sequence>
<dbReference type="Proteomes" id="UP000321685">
    <property type="component" value="Unassembled WGS sequence"/>
</dbReference>
<organism evidence="1 2">
    <name type="scientific">Pseudonocardia sulfidoxydans NBRC 16205</name>
    <dbReference type="NCBI Taxonomy" id="1223511"/>
    <lineage>
        <taxon>Bacteria</taxon>
        <taxon>Bacillati</taxon>
        <taxon>Actinomycetota</taxon>
        <taxon>Actinomycetes</taxon>
        <taxon>Pseudonocardiales</taxon>
        <taxon>Pseudonocardiaceae</taxon>
        <taxon>Pseudonocardia</taxon>
    </lineage>
</organism>
<dbReference type="AlphaFoldDB" id="A0A511DBS1"/>
<evidence type="ECO:0000313" key="2">
    <source>
        <dbReference type="Proteomes" id="UP000321685"/>
    </source>
</evidence>
<name>A0A511DBS1_9PSEU</name>
<accession>A0A511DBS1</accession>
<gene>
    <name evidence="1" type="ORF">PSU4_07970</name>
</gene>
<dbReference type="EMBL" id="BJVJ01000004">
    <property type="protein sequence ID" value="GEL21843.1"/>
    <property type="molecule type" value="Genomic_DNA"/>
</dbReference>
<protein>
    <submittedName>
        <fullName evidence="1">Uncharacterized protein</fullName>
    </submittedName>
</protein>
<comment type="caution">
    <text evidence="1">The sequence shown here is derived from an EMBL/GenBank/DDBJ whole genome shotgun (WGS) entry which is preliminary data.</text>
</comment>
<reference evidence="1 2" key="1">
    <citation type="submission" date="2019-07" db="EMBL/GenBank/DDBJ databases">
        <title>Whole genome shotgun sequence of Pseudonocardia sulfidoxydans NBRC 16205.</title>
        <authorList>
            <person name="Hosoyama A."/>
            <person name="Uohara A."/>
            <person name="Ohji S."/>
            <person name="Ichikawa N."/>
        </authorList>
    </citation>
    <scope>NUCLEOTIDE SEQUENCE [LARGE SCALE GENOMIC DNA]</scope>
    <source>
        <strain evidence="1 2">NBRC 16205</strain>
    </source>
</reference>
<proteinExistence type="predicted"/>